<feature type="transmembrane region" description="Helical" evidence="1">
    <location>
        <begin position="40"/>
        <end position="61"/>
    </location>
</feature>
<proteinExistence type="predicted"/>
<organism evidence="2 3">
    <name type="scientific">Lysobacter cavernae</name>
    <dbReference type="NCBI Taxonomy" id="1685901"/>
    <lineage>
        <taxon>Bacteria</taxon>
        <taxon>Pseudomonadati</taxon>
        <taxon>Pseudomonadota</taxon>
        <taxon>Gammaproteobacteria</taxon>
        <taxon>Lysobacterales</taxon>
        <taxon>Lysobacteraceae</taxon>
        <taxon>Lysobacter</taxon>
    </lineage>
</organism>
<sequence length="352" mass="38219">MNTTLGATVADSRTPVAAPHPTHTFKMLLKREFWEHRGGFLWAPLVAGGIFLLLSVMGIGLGEITARRAVGDGKIEIDGGSFEINGLNLGRLTEKMSPEDMRQLGGAIDLSLYMAASWPFIVLAFVVFFYCLGSLYDERKDRSVLFWKSLPVSDGQTVLSKVASAAVIAPVLAVVASIVTMFAFLVISSGVVMLHGGNPYELLWGPGSPLTVATHLAASLPIYALWALPTIGWLMLCSAWARSKPFLWAIMIPLFAGIFVSWFDLMKLFDLEALWFWKNVVARALVSVAPASWMDAASIQVGDVDGPAAVSQLVNLRTMYSVLLSPQLWAGAVAGAAMIFGAVRLRRWRDEG</sequence>
<evidence type="ECO:0000313" key="3">
    <source>
        <dbReference type="Proteomes" id="UP001595740"/>
    </source>
</evidence>
<accession>A0ABV7RLL9</accession>
<evidence type="ECO:0008006" key="4">
    <source>
        <dbReference type="Google" id="ProtNLM"/>
    </source>
</evidence>
<dbReference type="RefSeq" id="WP_386756883.1">
    <property type="nucleotide sequence ID" value="NZ_JBHRXK010000001.1"/>
</dbReference>
<keyword evidence="1" id="KW-0812">Transmembrane</keyword>
<feature type="transmembrane region" description="Helical" evidence="1">
    <location>
        <begin position="246"/>
        <end position="263"/>
    </location>
</feature>
<dbReference type="EMBL" id="JBHRXK010000001">
    <property type="protein sequence ID" value="MFC3549627.1"/>
    <property type="molecule type" value="Genomic_DNA"/>
</dbReference>
<dbReference type="Proteomes" id="UP001595740">
    <property type="component" value="Unassembled WGS sequence"/>
</dbReference>
<keyword evidence="3" id="KW-1185">Reference proteome</keyword>
<feature type="transmembrane region" description="Helical" evidence="1">
    <location>
        <begin position="212"/>
        <end position="234"/>
    </location>
</feature>
<keyword evidence="1" id="KW-0472">Membrane</keyword>
<protein>
    <recommendedName>
        <fullName evidence="4">ABC transporter permease</fullName>
    </recommendedName>
</protein>
<keyword evidence="1" id="KW-1133">Transmembrane helix</keyword>
<comment type="caution">
    <text evidence="2">The sequence shown here is derived from an EMBL/GenBank/DDBJ whole genome shotgun (WGS) entry which is preliminary data.</text>
</comment>
<evidence type="ECO:0000313" key="2">
    <source>
        <dbReference type="EMBL" id="MFC3549627.1"/>
    </source>
</evidence>
<evidence type="ECO:0000256" key="1">
    <source>
        <dbReference type="SAM" id="Phobius"/>
    </source>
</evidence>
<feature type="transmembrane region" description="Helical" evidence="1">
    <location>
        <begin position="110"/>
        <end position="132"/>
    </location>
</feature>
<feature type="transmembrane region" description="Helical" evidence="1">
    <location>
        <begin position="328"/>
        <end position="345"/>
    </location>
</feature>
<name>A0ABV7RLL9_9GAMM</name>
<feature type="transmembrane region" description="Helical" evidence="1">
    <location>
        <begin position="167"/>
        <end position="192"/>
    </location>
</feature>
<gene>
    <name evidence="2" type="ORF">ACFOLC_01200</name>
</gene>
<reference evidence="3" key="1">
    <citation type="journal article" date="2019" name="Int. J. Syst. Evol. Microbiol.">
        <title>The Global Catalogue of Microorganisms (GCM) 10K type strain sequencing project: providing services to taxonomists for standard genome sequencing and annotation.</title>
        <authorList>
            <consortium name="The Broad Institute Genomics Platform"/>
            <consortium name="The Broad Institute Genome Sequencing Center for Infectious Disease"/>
            <person name="Wu L."/>
            <person name="Ma J."/>
        </authorList>
    </citation>
    <scope>NUCLEOTIDE SEQUENCE [LARGE SCALE GENOMIC DNA]</scope>
    <source>
        <strain evidence="3">KCTC 42875</strain>
    </source>
</reference>